<accession>A0ABX6JZU6</accession>
<protein>
    <recommendedName>
        <fullName evidence="3">Lipoprotein</fullName>
    </recommendedName>
</protein>
<dbReference type="RefSeq" id="WP_166329733.1">
    <property type="nucleotide sequence ID" value="NZ_CP049933.1"/>
</dbReference>
<evidence type="ECO:0008006" key="3">
    <source>
        <dbReference type="Google" id="ProtNLM"/>
    </source>
</evidence>
<sequence>MKIPREQNALTLMSLPLVGAICVTALLLSGCASTEVDGSSKKQVGTEESDVPDFSGPWATNFSAAYAAAESDFERSVLEDEKITDQELAETLDRFTTCLEAYGHYDIKIKEDSSFTFQSPENAESKETEKQVTQCSAESGEQHISSLHAFIRINPDNLDVDTIMAACLVKKGAVDPSYSAADFALDAPGQTFPYLSGHGASDFTDCNADPLGLFD</sequence>
<reference evidence="1 2" key="1">
    <citation type="submission" date="2020-03" db="EMBL/GenBank/DDBJ databases">
        <title>Leucobacter sp. nov., isolated from beetles.</title>
        <authorList>
            <person name="Hyun D.-W."/>
            <person name="Bae J.-W."/>
        </authorList>
    </citation>
    <scope>NUCLEOTIDE SEQUENCE [LARGE SCALE GENOMIC DNA]</scope>
    <source>
        <strain evidence="1 2">HDW9A</strain>
    </source>
</reference>
<organism evidence="1 2">
    <name type="scientific">Leucobacter coleopterorum</name>
    <dbReference type="NCBI Taxonomy" id="2714933"/>
    <lineage>
        <taxon>Bacteria</taxon>
        <taxon>Bacillati</taxon>
        <taxon>Actinomycetota</taxon>
        <taxon>Actinomycetes</taxon>
        <taxon>Micrococcales</taxon>
        <taxon>Microbacteriaceae</taxon>
        <taxon>Leucobacter</taxon>
    </lineage>
</organism>
<evidence type="ECO:0000313" key="1">
    <source>
        <dbReference type="EMBL" id="QIM18290.1"/>
    </source>
</evidence>
<dbReference type="EMBL" id="CP049933">
    <property type="protein sequence ID" value="QIM18290.1"/>
    <property type="molecule type" value="Genomic_DNA"/>
</dbReference>
<name>A0ABX6JZU6_9MICO</name>
<evidence type="ECO:0000313" key="2">
    <source>
        <dbReference type="Proteomes" id="UP000503441"/>
    </source>
</evidence>
<dbReference type="PROSITE" id="PS51257">
    <property type="entry name" value="PROKAR_LIPOPROTEIN"/>
    <property type="match status" value="1"/>
</dbReference>
<gene>
    <name evidence="1" type="ORF">G7066_05815</name>
</gene>
<keyword evidence="2" id="KW-1185">Reference proteome</keyword>
<dbReference type="Proteomes" id="UP000503441">
    <property type="component" value="Chromosome"/>
</dbReference>
<proteinExistence type="predicted"/>